<evidence type="ECO:0000313" key="1">
    <source>
        <dbReference type="EMBL" id="MCZ0859021.1"/>
    </source>
</evidence>
<proteinExistence type="predicted"/>
<keyword evidence="2" id="KW-1185">Reference proteome</keyword>
<dbReference type="Proteomes" id="UP001072034">
    <property type="component" value="Unassembled WGS sequence"/>
</dbReference>
<gene>
    <name evidence="1" type="ORF">OHJ16_13325</name>
</gene>
<evidence type="ECO:0000313" key="2">
    <source>
        <dbReference type="Proteomes" id="UP001072034"/>
    </source>
</evidence>
<sequence>MPGRRTAVVAVVLPGSPTGGAKRRSRFRRACVQGGHAMSEGRDVGAVEAEPENTEGATTLVEIEPGIALLLGDHPVGELTDLGICPLTRKDMRRWSGLTDAIALASGGANIAAQGLQSAVNARGLVRFTQDTVKLLNSGLVRPMVSGGVNTGTLVNNSGKIVSQVRWVPAAGSQAASLLPQVGPAVALMAVQYQLMSISKRLNENIAVTQEVSEELRRRRMSNLRSMCHEVRNIVAEVQSRRSVDRIMFDQLERMAVGLREQWGLCVDAVGAHLGKIEADQQSAKSYLLENEARVREDACGLVVVRDVRYMADALRCSYVAQNEDRTPEGARRVMTKVKNAHSEHDQASELASTLLDRLERRVGLTSELSYRSLMSRPEGLRGGGDGGNILTGLAGRVMTATGWSDDSEVGRLKDLSGYVVGLAGEKADDVPLPDPPVRTGDQEEVDDELKILRWVLERDENLIAISSTTDSGVLGVTSARVFHASRRSLLNDGAIERAFPLGDVRYVRFKAEGRGAPGLDVISRREDLSVTFSGGDREGVRRVADLLATAMHLPDEERMSDPLMLEALDTRR</sequence>
<dbReference type="EMBL" id="JAPTMY010000036">
    <property type="protein sequence ID" value="MCZ0859021.1"/>
    <property type="molecule type" value="Genomic_DNA"/>
</dbReference>
<accession>A0ABT4IBX1</accession>
<dbReference type="RefSeq" id="WP_268918328.1">
    <property type="nucleotide sequence ID" value="NZ_JAPTMY010000036.1"/>
</dbReference>
<organism evidence="1 2">
    <name type="scientific">Actinomyces israelii</name>
    <dbReference type="NCBI Taxonomy" id="1659"/>
    <lineage>
        <taxon>Bacteria</taxon>
        <taxon>Bacillati</taxon>
        <taxon>Actinomycetota</taxon>
        <taxon>Actinomycetes</taxon>
        <taxon>Actinomycetales</taxon>
        <taxon>Actinomycetaceae</taxon>
        <taxon>Actinomyces</taxon>
    </lineage>
</organism>
<protein>
    <submittedName>
        <fullName evidence="1">Uncharacterized protein</fullName>
    </submittedName>
</protein>
<reference evidence="1" key="1">
    <citation type="submission" date="2022-10" db="EMBL/GenBank/DDBJ databases">
        <title>Genome sequence of Actinomyces israelii ATCC 10048.</title>
        <authorList>
            <person name="Watt R.M."/>
            <person name="Tong W.M."/>
        </authorList>
    </citation>
    <scope>NUCLEOTIDE SEQUENCE</scope>
    <source>
        <strain evidence="1">ATCC 10048</strain>
    </source>
</reference>
<name>A0ABT4IBX1_9ACTO</name>
<comment type="caution">
    <text evidence="1">The sequence shown here is derived from an EMBL/GenBank/DDBJ whole genome shotgun (WGS) entry which is preliminary data.</text>
</comment>